<evidence type="ECO:0008006" key="3">
    <source>
        <dbReference type="Google" id="ProtNLM"/>
    </source>
</evidence>
<reference evidence="1 2" key="1">
    <citation type="journal article" date="2024" name="J Genomics">
        <title>Draft genome sequencing and assembly of Favolaschia claudopus CIRM-BRFM 2984 isolated from oak limbs.</title>
        <authorList>
            <person name="Navarro D."/>
            <person name="Drula E."/>
            <person name="Chaduli D."/>
            <person name="Cazenave R."/>
            <person name="Ahrendt S."/>
            <person name="Wang J."/>
            <person name="Lipzen A."/>
            <person name="Daum C."/>
            <person name="Barry K."/>
            <person name="Grigoriev I.V."/>
            <person name="Favel A."/>
            <person name="Rosso M.N."/>
            <person name="Martin F."/>
        </authorList>
    </citation>
    <scope>NUCLEOTIDE SEQUENCE [LARGE SCALE GENOMIC DNA]</scope>
    <source>
        <strain evidence="1 2">CIRM-BRFM 2984</strain>
    </source>
</reference>
<dbReference type="Proteomes" id="UP001362999">
    <property type="component" value="Unassembled WGS sequence"/>
</dbReference>
<sequence>MPQHPAISKLREDIDELSSAIDAQTAILQDLIARRGDARKRLNLLLDPMARLPLEIQSHIFLEACVDEPEDVLNSLPILFLSVCRLWHDIALSTPKLWAKFQLDSTRRGFYYIRFCGFWLQRARNLPLSLTLHGSLRPHKNLLGLLTLLCPRLEDLTIRVSFNEFEEQPYIFWRREEGSLSSLKTLSIEPTYDDPYYGNMHEWLDLLHDAPVLLHCTMANTFFVEQEGDELHPNPLTLAFLETLQLGEPHATDTTELARVSQKSSSSVMILRQLTLPALKVLTLSEFDISDDDFIAFLSRSSPRWSYSRWTLPHRDQWLHPVVSACFRLIPTLTTLNLFVLPGYDGEIELFHPFVEVLSSPEVLPNLHALTFHTACPVTIDYDNLSSMLSRRFGSGATPLERFELRFAEQQGRDHAEDLPDEGSRATMRGLVGEGLKIYIGHTVNLL</sequence>
<gene>
    <name evidence="1" type="ORF">R3P38DRAFT_3058366</name>
</gene>
<proteinExistence type="predicted"/>
<protein>
    <recommendedName>
        <fullName evidence="3">F-box domain-containing protein</fullName>
    </recommendedName>
</protein>
<evidence type="ECO:0000313" key="2">
    <source>
        <dbReference type="Proteomes" id="UP001362999"/>
    </source>
</evidence>
<dbReference type="EMBL" id="JAWWNJ010000089">
    <property type="protein sequence ID" value="KAK7000423.1"/>
    <property type="molecule type" value="Genomic_DNA"/>
</dbReference>
<keyword evidence="2" id="KW-1185">Reference proteome</keyword>
<dbReference type="AlphaFoldDB" id="A0AAW0A2Y2"/>
<accession>A0AAW0A2Y2</accession>
<name>A0AAW0A2Y2_9AGAR</name>
<organism evidence="1 2">
    <name type="scientific">Favolaschia claudopus</name>
    <dbReference type="NCBI Taxonomy" id="2862362"/>
    <lineage>
        <taxon>Eukaryota</taxon>
        <taxon>Fungi</taxon>
        <taxon>Dikarya</taxon>
        <taxon>Basidiomycota</taxon>
        <taxon>Agaricomycotina</taxon>
        <taxon>Agaricomycetes</taxon>
        <taxon>Agaricomycetidae</taxon>
        <taxon>Agaricales</taxon>
        <taxon>Marasmiineae</taxon>
        <taxon>Mycenaceae</taxon>
        <taxon>Favolaschia</taxon>
    </lineage>
</organism>
<comment type="caution">
    <text evidence="1">The sequence shown here is derived from an EMBL/GenBank/DDBJ whole genome shotgun (WGS) entry which is preliminary data.</text>
</comment>
<evidence type="ECO:0000313" key="1">
    <source>
        <dbReference type="EMBL" id="KAK7000423.1"/>
    </source>
</evidence>